<evidence type="ECO:0008006" key="3">
    <source>
        <dbReference type="Google" id="ProtNLM"/>
    </source>
</evidence>
<keyword evidence="2" id="KW-1185">Reference proteome</keyword>
<dbReference type="Proteomes" id="UP001596472">
    <property type="component" value="Unassembled WGS sequence"/>
</dbReference>
<proteinExistence type="predicted"/>
<reference evidence="2" key="1">
    <citation type="journal article" date="2019" name="Int. J. Syst. Evol. Microbiol.">
        <title>The Global Catalogue of Microorganisms (GCM) 10K type strain sequencing project: providing services to taxonomists for standard genome sequencing and annotation.</title>
        <authorList>
            <consortium name="The Broad Institute Genomics Platform"/>
            <consortium name="The Broad Institute Genome Sequencing Center for Infectious Disease"/>
            <person name="Wu L."/>
            <person name="Ma J."/>
        </authorList>
    </citation>
    <scope>NUCLEOTIDE SEQUENCE [LARGE SCALE GENOMIC DNA]</scope>
    <source>
        <strain evidence="2">CGMCC 4.1467</strain>
    </source>
</reference>
<dbReference type="EMBL" id="JBHTBS010000024">
    <property type="protein sequence ID" value="MFC7339620.1"/>
    <property type="molecule type" value="Genomic_DNA"/>
</dbReference>
<comment type="caution">
    <text evidence="1">The sequence shown here is derived from an EMBL/GenBank/DDBJ whole genome shotgun (WGS) entry which is preliminary data.</text>
</comment>
<gene>
    <name evidence="1" type="ORF">ACFQY0_20695</name>
</gene>
<organism evidence="1 2">
    <name type="scientific">Haloferula chungangensis</name>
    <dbReference type="NCBI Taxonomy" id="1048331"/>
    <lineage>
        <taxon>Bacteria</taxon>
        <taxon>Pseudomonadati</taxon>
        <taxon>Verrucomicrobiota</taxon>
        <taxon>Verrucomicrobiia</taxon>
        <taxon>Verrucomicrobiales</taxon>
        <taxon>Verrucomicrobiaceae</taxon>
        <taxon>Haloferula</taxon>
    </lineage>
</organism>
<evidence type="ECO:0000313" key="1">
    <source>
        <dbReference type="EMBL" id="MFC7339620.1"/>
    </source>
</evidence>
<evidence type="ECO:0000313" key="2">
    <source>
        <dbReference type="Proteomes" id="UP001596472"/>
    </source>
</evidence>
<protein>
    <recommendedName>
        <fullName evidence="3">DUF2199 domain-containing protein</fullName>
    </recommendedName>
</protein>
<name>A0ABW2LDI2_9BACT</name>
<sequence length="189" mass="22314">MKTEDGYPLFDEKRAPWPVFEEEGMECDVPSAKLIELDLVIALQATWTRDHKVPVYAWVRYEIEGPVIGPRWTYETCERWAEGQPFPDPHGERHLPWCDDGDCEWLASEPQNTRLRFHFLSCECEIDTQTWLPTGRKVWTRKRYVDYDEVRGVGVGHDDDLHYEWHIDEAGGFKRDTSTQAPFIERDLR</sequence>
<accession>A0ABW2LDI2</accession>
<dbReference type="RefSeq" id="WP_379716810.1">
    <property type="nucleotide sequence ID" value="NZ_JBHTBS010000024.1"/>
</dbReference>